<organism evidence="1">
    <name type="scientific">marine sediment metagenome</name>
    <dbReference type="NCBI Taxonomy" id="412755"/>
    <lineage>
        <taxon>unclassified sequences</taxon>
        <taxon>metagenomes</taxon>
        <taxon>ecological metagenomes</taxon>
    </lineage>
</organism>
<protein>
    <submittedName>
        <fullName evidence="1">Uncharacterized protein</fullName>
    </submittedName>
</protein>
<comment type="caution">
    <text evidence="1">The sequence shown here is derived from an EMBL/GenBank/DDBJ whole genome shotgun (WGS) entry which is preliminary data.</text>
</comment>
<sequence>MVLINEWHYTSLEGDLTNKDRETISHIIQPVIPFSMEETIGKDWIMVNRPTLPIIYSAEVPDGFDFGKGVATFGNKSGVADLQLFSLIGVSKPQESNPLLGAGDLVLAGGFSLSFPTGSSAFTSNAWAAGPAGVAAYIGGKGVLGALVQTQFQYASSGSTPVDHNIMFVQPFYLWALGGGWQVGGTPLWIFDFETNEEEIPLGFGFQKV</sequence>
<evidence type="ECO:0000313" key="1">
    <source>
        <dbReference type="EMBL" id="GAG01193.1"/>
    </source>
</evidence>
<name>X0ULG2_9ZZZZ</name>
<reference evidence="1" key="1">
    <citation type="journal article" date="2014" name="Front. Microbiol.">
        <title>High frequency of phylogenetically diverse reductive dehalogenase-homologous genes in deep subseafloor sedimentary metagenomes.</title>
        <authorList>
            <person name="Kawai M."/>
            <person name="Futagami T."/>
            <person name="Toyoda A."/>
            <person name="Takaki Y."/>
            <person name="Nishi S."/>
            <person name="Hori S."/>
            <person name="Arai W."/>
            <person name="Tsubouchi T."/>
            <person name="Morono Y."/>
            <person name="Uchiyama I."/>
            <person name="Ito T."/>
            <person name="Fujiyama A."/>
            <person name="Inagaki F."/>
            <person name="Takami H."/>
        </authorList>
    </citation>
    <scope>NUCLEOTIDE SEQUENCE</scope>
    <source>
        <strain evidence="1">Expedition CK06-06</strain>
    </source>
</reference>
<feature type="non-terminal residue" evidence="1">
    <location>
        <position position="209"/>
    </location>
</feature>
<dbReference type="EMBL" id="BARS01027796">
    <property type="protein sequence ID" value="GAG01193.1"/>
    <property type="molecule type" value="Genomic_DNA"/>
</dbReference>
<dbReference type="AlphaFoldDB" id="X0ULG2"/>
<gene>
    <name evidence="1" type="ORF">S01H1_43626</name>
</gene>
<proteinExistence type="predicted"/>
<accession>X0ULG2</accession>